<feature type="region of interest" description="Disordered" evidence="1">
    <location>
        <begin position="1"/>
        <end position="40"/>
    </location>
</feature>
<feature type="compositionally biased region" description="Low complexity" evidence="1">
    <location>
        <begin position="304"/>
        <end position="321"/>
    </location>
</feature>
<organism evidence="3 4">
    <name type="scientific">Leptomonas pyrrhocoris</name>
    <name type="common">Firebug parasite</name>
    <dbReference type="NCBI Taxonomy" id="157538"/>
    <lineage>
        <taxon>Eukaryota</taxon>
        <taxon>Discoba</taxon>
        <taxon>Euglenozoa</taxon>
        <taxon>Kinetoplastea</taxon>
        <taxon>Metakinetoplastina</taxon>
        <taxon>Trypanosomatida</taxon>
        <taxon>Trypanosomatidae</taxon>
        <taxon>Leishmaniinae</taxon>
        <taxon>Leptomonas</taxon>
    </lineage>
</organism>
<dbReference type="InterPro" id="IPR013078">
    <property type="entry name" value="His_Pase_superF_clade-1"/>
</dbReference>
<keyword evidence="2" id="KW-1133">Transmembrane helix</keyword>
<dbReference type="EMBL" id="LGTL01000001">
    <property type="protein sequence ID" value="KPA86355.1"/>
    <property type="molecule type" value="Genomic_DNA"/>
</dbReference>
<dbReference type="PANTHER" id="PTHR16469">
    <property type="entry name" value="UBIQUITIN-ASSOCIATED AND SH3 DOMAIN-CONTAINING BA-RELATED"/>
    <property type="match status" value="1"/>
</dbReference>
<feature type="region of interest" description="Disordered" evidence="1">
    <location>
        <begin position="304"/>
        <end position="364"/>
    </location>
</feature>
<dbReference type="GO" id="GO:0003824">
    <property type="term" value="F:catalytic activity"/>
    <property type="evidence" value="ECO:0007669"/>
    <property type="project" value="InterPro"/>
</dbReference>
<feature type="region of interest" description="Disordered" evidence="1">
    <location>
        <begin position="415"/>
        <end position="440"/>
    </location>
</feature>
<dbReference type="PANTHER" id="PTHR16469:SF27">
    <property type="entry name" value="UBIQUITIN-ASSOCIATED AND SH3 DOMAIN-CONTAINING BA-RELATED"/>
    <property type="match status" value="1"/>
</dbReference>
<feature type="compositionally biased region" description="Basic and acidic residues" evidence="1">
    <location>
        <begin position="20"/>
        <end position="32"/>
    </location>
</feature>
<dbReference type="VEuPathDB" id="TriTrypDB:LpyrH10_01_5530"/>
<dbReference type="AlphaFoldDB" id="A0A0N0E0E5"/>
<feature type="compositionally biased region" description="Low complexity" evidence="1">
    <location>
        <begin position="168"/>
        <end position="178"/>
    </location>
</feature>
<feature type="compositionally biased region" description="Basic and acidic residues" evidence="1">
    <location>
        <begin position="493"/>
        <end position="516"/>
    </location>
</feature>
<proteinExistence type="predicted"/>
<dbReference type="SMART" id="SM00855">
    <property type="entry name" value="PGAM"/>
    <property type="match status" value="1"/>
</dbReference>
<evidence type="ECO:0000313" key="3">
    <source>
        <dbReference type="EMBL" id="KPA86355.1"/>
    </source>
</evidence>
<feature type="compositionally biased region" description="Low complexity" evidence="1">
    <location>
        <begin position="601"/>
        <end position="630"/>
    </location>
</feature>
<reference evidence="3 4" key="1">
    <citation type="submission" date="2015-07" db="EMBL/GenBank/DDBJ databases">
        <title>High-quality genome of monoxenous trypanosomatid Leptomonas pyrrhocoris.</title>
        <authorList>
            <person name="Flegontov P."/>
            <person name="Butenko A."/>
            <person name="Firsov S."/>
            <person name="Vlcek C."/>
            <person name="Logacheva M.D."/>
            <person name="Field M."/>
            <person name="Filatov D."/>
            <person name="Flegontova O."/>
            <person name="Gerasimov E."/>
            <person name="Jackson A.P."/>
            <person name="Kelly S."/>
            <person name="Opperdoes F."/>
            <person name="O'Reilly A."/>
            <person name="Votypka J."/>
            <person name="Yurchenko V."/>
            <person name="Lukes J."/>
        </authorList>
    </citation>
    <scope>NUCLEOTIDE SEQUENCE [LARGE SCALE GENOMIC DNA]</scope>
    <source>
        <strain evidence="3">H10</strain>
    </source>
</reference>
<feature type="region of interest" description="Disordered" evidence="1">
    <location>
        <begin position="850"/>
        <end position="876"/>
    </location>
</feature>
<feature type="transmembrane region" description="Helical" evidence="2">
    <location>
        <begin position="900"/>
        <end position="919"/>
    </location>
</feature>
<feature type="compositionally biased region" description="Polar residues" evidence="1">
    <location>
        <begin position="557"/>
        <end position="571"/>
    </location>
</feature>
<feature type="compositionally biased region" description="Acidic residues" evidence="1">
    <location>
        <begin position="324"/>
        <end position="349"/>
    </location>
</feature>
<dbReference type="InterPro" id="IPR051710">
    <property type="entry name" value="Phosphatase_SH3-domain"/>
</dbReference>
<name>A0A0N0E0E5_LEPPY</name>
<gene>
    <name evidence="3" type="ORF">ABB37_00553</name>
</gene>
<feature type="region of interest" description="Disordered" evidence="1">
    <location>
        <begin position="557"/>
        <end position="650"/>
    </location>
</feature>
<evidence type="ECO:0000256" key="2">
    <source>
        <dbReference type="SAM" id="Phobius"/>
    </source>
</evidence>
<feature type="compositionally biased region" description="Low complexity" evidence="1">
    <location>
        <begin position="1"/>
        <end position="14"/>
    </location>
</feature>
<evidence type="ECO:0000256" key="1">
    <source>
        <dbReference type="SAM" id="MobiDB-lite"/>
    </source>
</evidence>
<sequence>MPAQSSSAYPYPSQRVIVLRHGERRDNRHDAPPESDPPLTAEGVAEIKNTAARLRHYLGKERARAAVLVVSPFLRTVQTAESLQHHGVGADHAMVVDNTLCEVFGPSRIKTSRAPQLQGLQTSRAVGGLPMWGESLETATERYVANFLRNGDEYGGPLAGGADPNPFSSARTESQTSSSLVCPPAVTRRFNGGGGQADRRWHTVTTPASPDPAVLSSLEDCTPPDTILVTHGDAISAVLSHFYPARVVYEADFLSFIIMRRYGVGNHVYHLDESVGVSWFVDGIDGEPPDPILHALEMEREAAAAAANKKTSTSNSSANGADDGGVDEDDLENDDDEGEALDEDDDEGEAPAQPASFAGSRMRSWASRLPARRFQPRVRPNAIVEATTVQAAALPPTQVHVPVLTHPHLYAGRSRLNATSSSGSNDGVDAHTPSRHYPKAGEDCERIRLPSGTPAQSSSIPVVTAMNDDTNHRRGQSGRSSSFPAGIPSSGGAKERDSDNQGGGGKDEKSLQRDTRPAQPPNIAAPYATESDDHLKWDDGTKADVFLGSVSSCCGLTADPSTNSRVKSQADSARHLSSPATREKAAIAALASPETREDSPAPRAANPIASAASSSPTTVINTPTTTTTTTGAASGKRAAPRCSGVAAPPSMPPGKRCMAHSIYGATPTPLFGTTSFADSITSMHPCISATSAMSATSEGEHGNGHVAAVSLASPIHRRNALGDAARISLFMRALCLPLVVIVPIALHGQLSLVWFCVLATVWEVVFAAVLDLSCRTNNLYYLRIRRAVEQLRPSPVTDVSLVAQALNTRGSADRTAAAADTAAPASAAHEDETDEITIYHFPDSVPNDGRYASSTMRPASHPNVGDDGASQRASPRNSRSTFDVAVLCARHVVATAAKLLALYLLGFVGGVVSGGGHLAQAWTGVGLLFSTPTGLILTMTYGCVNVVRGVWDETRINALLDHR</sequence>
<accession>A0A0N0E0E5</accession>
<protein>
    <submittedName>
        <fullName evidence="3">Uncharacterized protein</fullName>
    </submittedName>
</protein>
<keyword evidence="4" id="KW-1185">Reference proteome</keyword>
<feature type="region of interest" description="Disordered" evidence="1">
    <location>
        <begin position="156"/>
        <end position="178"/>
    </location>
</feature>
<evidence type="ECO:0000313" key="4">
    <source>
        <dbReference type="Proteomes" id="UP000037923"/>
    </source>
</evidence>
<dbReference type="OMA" id="SHFYPAR"/>
<comment type="caution">
    <text evidence="3">The sequence shown here is derived from an EMBL/GenBank/DDBJ whole genome shotgun (WGS) entry which is preliminary data.</text>
</comment>
<dbReference type="PROSITE" id="PS00175">
    <property type="entry name" value="PG_MUTASE"/>
    <property type="match status" value="1"/>
</dbReference>
<feature type="region of interest" description="Disordered" evidence="1">
    <location>
        <begin position="468"/>
        <end position="536"/>
    </location>
</feature>
<dbReference type="SUPFAM" id="SSF53254">
    <property type="entry name" value="Phosphoglycerate mutase-like"/>
    <property type="match status" value="1"/>
</dbReference>
<keyword evidence="2" id="KW-0812">Transmembrane</keyword>
<dbReference type="CDD" id="cd07067">
    <property type="entry name" value="HP_PGM_like"/>
    <property type="match status" value="1"/>
</dbReference>
<feature type="compositionally biased region" description="Polar residues" evidence="1">
    <location>
        <begin position="416"/>
        <end position="425"/>
    </location>
</feature>
<dbReference type="Gene3D" id="3.40.50.1240">
    <property type="entry name" value="Phosphoglycerate mutase-like"/>
    <property type="match status" value="1"/>
</dbReference>
<dbReference type="GeneID" id="26900850"/>
<dbReference type="OrthoDB" id="414418at2759"/>
<keyword evidence="2" id="KW-0472">Membrane</keyword>
<dbReference type="InterPro" id="IPR001345">
    <property type="entry name" value="PG/BPGM_mutase_AS"/>
</dbReference>
<feature type="transmembrane region" description="Helical" evidence="2">
    <location>
        <begin position="925"/>
        <end position="947"/>
    </location>
</feature>
<dbReference type="RefSeq" id="XP_015664794.1">
    <property type="nucleotide sequence ID" value="XM_015796786.1"/>
</dbReference>
<dbReference type="InterPro" id="IPR029033">
    <property type="entry name" value="His_PPase_superfam"/>
</dbReference>
<dbReference type="Proteomes" id="UP000037923">
    <property type="component" value="Unassembled WGS sequence"/>
</dbReference>
<dbReference type="Pfam" id="PF00300">
    <property type="entry name" value="His_Phos_1"/>
    <property type="match status" value="1"/>
</dbReference>